<gene>
    <name evidence="1" type="ORF">EGR_10669</name>
</gene>
<comment type="caution">
    <text evidence="1">The sequence shown here is derived from an EMBL/GenBank/DDBJ whole genome shotgun (WGS) entry which is preliminary data.</text>
</comment>
<organism evidence="1 2">
    <name type="scientific">Echinococcus granulosus</name>
    <name type="common">Hydatid tapeworm</name>
    <dbReference type="NCBI Taxonomy" id="6210"/>
    <lineage>
        <taxon>Eukaryota</taxon>
        <taxon>Metazoa</taxon>
        <taxon>Spiralia</taxon>
        <taxon>Lophotrochozoa</taxon>
        <taxon>Platyhelminthes</taxon>
        <taxon>Cestoda</taxon>
        <taxon>Eucestoda</taxon>
        <taxon>Cyclophyllidea</taxon>
        <taxon>Taeniidae</taxon>
        <taxon>Echinococcus</taxon>
        <taxon>Echinococcus granulosus group</taxon>
    </lineage>
</organism>
<dbReference type="EMBL" id="APAU02000249">
    <property type="protein sequence ID" value="EUB54470.1"/>
    <property type="molecule type" value="Genomic_DNA"/>
</dbReference>
<reference evidence="1 2" key="1">
    <citation type="journal article" date="2013" name="Nat. Genet.">
        <title>The genome of the hydatid tapeworm Echinococcus granulosus.</title>
        <authorList>
            <person name="Zheng H."/>
            <person name="Zhang W."/>
            <person name="Zhang L."/>
            <person name="Zhang Z."/>
            <person name="Li J."/>
            <person name="Lu G."/>
            <person name="Zhu Y."/>
            <person name="Wang Y."/>
            <person name="Huang Y."/>
            <person name="Liu J."/>
            <person name="Kang H."/>
            <person name="Chen J."/>
            <person name="Wang L."/>
            <person name="Chen A."/>
            <person name="Yu S."/>
            <person name="Gao Z."/>
            <person name="Jin L."/>
            <person name="Gu W."/>
            <person name="Wang Z."/>
            <person name="Zhao L."/>
            <person name="Shi B."/>
            <person name="Wen H."/>
            <person name="Lin R."/>
            <person name="Jones M.K."/>
            <person name="Brejova B."/>
            <person name="Vinar T."/>
            <person name="Zhao G."/>
            <person name="McManus D.P."/>
            <person name="Chen Z."/>
            <person name="Zhou Y."/>
            <person name="Wang S."/>
        </authorList>
    </citation>
    <scope>NUCLEOTIDE SEQUENCE [LARGE SCALE GENOMIC DNA]</scope>
</reference>
<accession>W6U067</accession>
<dbReference type="KEGG" id="egl:EGR_10669"/>
<dbReference type="Proteomes" id="UP000019149">
    <property type="component" value="Unassembled WGS sequence"/>
</dbReference>
<evidence type="ECO:0000313" key="1">
    <source>
        <dbReference type="EMBL" id="EUB54470.1"/>
    </source>
</evidence>
<proteinExistence type="predicted"/>
<dbReference type="AlphaFoldDB" id="W6U067"/>
<dbReference type="CTD" id="36346384"/>
<sequence length="83" mass="9369">MLWMREPVLTLNRILVNDNQHIIVLPVFRNAANNRESSEKSCDGAVSGVSMTIPTKLKARQSKGDTNKCLKTSLFRTAFFEND</sequence>
<protein>
    <submittedName>
        <fullName evidence="1">Uncharacterized protein</fullName>
    </submittedName>
</protein>
<keyword evidence="2" id="KW-1185">Reference proteome</keyword>
<evidence type="ECO:0000313" key="2">
    <source>
        <dbReference type="Proteomes" id="UP000019149"/>
    </source>
</evidence>
<dbReference type="RefSeq" id="XP_024345666.1">
    <property type="nucleotide sequence ID" value="XM_024499918.1"/>
</dbReference>
<dbReference type="GeneID" id="36346384"/>
<name>W6U067_ECHGR</name>